<name>A0A5C6XFN8_9DELT</name>
<dbReference type="InterPro" id="IPR040699">
    <property type="entry name" value="XPB_DRD"/>
</dbReference>
<dbReference type="InterPro" id="IPR050615">
    <property type="entry name" value="ATP-dep_DNA_Helicase"/>
</dbReference>
<evidence type="ECO:0000256" key="4">
    <source>
        <dbReference type="ARBA" id="ARBA00022840"/>
    </source>
</evidence>
<dbReference type="RefSeq" id="WP_146979702.1">
    <property type="nucleotide sequence ID" value="NZ_VOSM01000001.1"/>
</dbReference>
<keyword evidence="4" id="KW-0067">ATP-binding</keyword>
<evidence type="ECO:0000256" key="2">
    <source>
        <dbReference type="ARBA" id="ARBA00022801"/>
    </source>
</evidence>
<keyword evidence="3 7" id="KW-0347">Helicase</keyword>
<dbReference type="SMART" id="SM00490">
    <property type="entry name" value="HELICc"/>
    <property type="match status" value="1"/>
</dbReference>
<dbReference type="AlphaFoldDB" id="A0A5C6XFN8"/>
<evidence type="ECO:0000313" key="7">
    <source>
        <dbReference type="EMBL" id="TXD39273.1"/>
    </source>
</evidence>
<dbReference type="Pfam" id="PF04851">
    <property type="entry name" value="ResIII"/>
    <property type="match status" value="1"/>
</dbReference>
<keyword evidence="2" id="KW-0378">Hydrolase</keyword>
<protein>
    <submittedName>
        <fullName evidence="7">DEAD/DEAH box helicase</fullName>
    </submittedName>
</protein>
<evidence type="ECO:0000256" key="3">
    <source>
        <dbReference type="ARBA" id="ARBA00022806"/>
    </source>
</evidence>
<dbReference type="GO" id="GO:0004386">
    <property type="term" value="F:helicase activity"/>
    <property type="evidence" value="ECO:0007669"/>
    <property type="project" value="UniProtKB-KW"/>
</dbReference>
<dbReference type="OrthoDB" id="9804086at2"/>
<organism evidence="7 8">
    <name type="scientific">Lujinxingia vulgaris</name>
    <dbReference type="NCBI Taxonomy" id="2600176"/>
    <lineage>
        <taxon>Bacteria</taxon>
        <taxon>Deltaproteobacteria</taxon>
        <taxon>Bradymonadales</taxon>
        <taxon>Lujinxingiaceae</taxon>
        <taxon>Lujinxingia</taxon>
    </lineage>
</organism>
<dbReference type="Gene3D" id="3.40.50.300">
    <property type="entry name" value="P-loop containing nucleotide triphosphate hydrolases"/>
    <property type="match status" value="2"/>
</dbReference>
<accession>A0A5C6XFN8</accession>
<dbReference type="Proteomes" id="UP000321412">
    <property type="component" value="Unassembled WGS sequence"/>
</dbReference>
<dbReference type="GO" id="GO:0003677">
    <property type="term" value="F:DNA binding"/>
    <property type="evidence" value="ECO:0007669"/>
    <property type="project" value="InterPro"/>
</dbReference>
<evidence type="ECO:0000256" key="1">
    <source>
        <dbReference type="ARBA" id="ARBA00022741"/>
    </source>
</evidence>
<dbReference type="InterPro" id="IPR027417">
    <property type="entry name" value="P-loop_NTPase"/>
</dbReference>
<dbReference type="CDD" id="cd17926">
    <property type="entry name" value="DEXHc_RE"/>
    <property type="match status" value="1"/>
</dbReference>
<comment type="caution">
    <text evidence="7">The sequence shown here is derived from an EMBL/GenBank/DDBJ whole genome shotgun (WGS) entry which is preliminary data.</text>
</comment>
<dbReference type="Gene3D" id="3.40.1170.30">
    <property type="match status" value="1"/>
</dbReference>
<keyword evidence="8" id="KW-1185">Reference proteome</keyword>
<keyword evidence="1" id="KW-0547">Nucleotide-binding</keyword>
<dbReference type="Pfam" id="PF18458">
    <property type="entry name" value="XPB_DRD"/>
    <property type="match status" value="1"/>
</dbReference>
<dbReference type="PANTHER" id="PTHR11274:SF0">
    <property type="entry name" value="GENERAL TRANSCRIPTION AND DNA REPAIR FACTOR IIH HELICASE SUBUNIT XPB"/>
    <property type="match status" value="1"/>
</dbReference>
<feature type="domain" description="Helicase C-terminal" evidence="6">
    <location>
        <begin position="322"/>
        <end position="468"/>
    </location>
</feature>
<evidence type="ECO:0000259" key="5">
    <source>
        <dbReference type="PROSITE" id="PS51192"/>
    </source>
</evidence>
<evidence type="ECO:0000313" key="8">
    <source>
        <dbReference type="Proteomes" id="UP000321412"/>
    </source>
</evidence>
<sequence>MSSISEDSEEQSGAQVDAALSFEEGTLVLRGEAGAVGPGWVYDARVDAWRAPAWRYRQVLAALLRSGLTLRDEARVYAKHGLKMGGRRFKPYEHQSEALEAWSQGGRRGVVVLPTGAGKSYVASMAIEITGRTTLVVVPTIDLMTQWVGNLEAAFGQPIGMLGGGYHQVERITVSTYDSAAIHMARLGDRFGLMIFDEAHHLPGEVYRQAALQSIAPFRLGLTATPERSDGKERDLDDLVGPQVYRRSIKELAGEVLADYEVRTLEVAMNEEDRELYEKARAVYRGFVESQGIRLGGRHGWRNFLAATSRSDEGRRALKAHRLQKRLALVHQEKLALLFDLLDEHPDERVLIFTNDNASVYAISEALLCPAITHETKIKERREILKRVREGTYRVLVTSKVLNEGVDIPEASVAMILAGSGSVREHVQRLGRILRRGEGKRALLYELVTADSVEGFVSQRRREHDAYQ</sequence>
<dbReference type="Pfam" id="PF00271">
    <property type="entry name" value="Helicase_C"/>
    <property type="match status" value="1"/>
</dbReference>
<dbReference type="GO" id="GO:0016787">
    <property type="term" value="F:hydrolase activity"/>
    <property type="evidence" value="ECO:0007669"/>
    <property type="project" value="UniProtKB-KW"/>
</dbReference>
<dbReference type="EMBL" id="VOSM01000001">
    <property type="protein sequence ID" value="TXD39273.1"/>
    <property type="molecule type" value="Genomic_DNA"/>
</dbReference>
<dbReference type="GO" id="GO:0005524">
    <property type="term" value="F:ATP binding"/>
    <property type="evidence" value="ECO:0007669"/>
    <property type="project" value="UniProtKB-KW"/>
</dbReference>
<feature type="domain" description="Helicase ATP-binding" evidence="5">
    <location>
        <begin position="100"/>
        <end position="244"/>
    </location>
</feature>
<dbReference type="PROSITE" id="PS51194">
    <property type="entry name" value="HELICASE_CTER"/>
    <property type="match status" value="1"/>
</dbReference>
<gene>
    <name evidence="7" type="ORF">FRC98_02415</name>
</gene>
<proteinExistence type="predicted"/>
<dbReference type="PROSITE" id="PS51192">
    <property type="entry name" value="HELICASE_ATP_BIND_1"/>
    <property type="match status" value="1"/>
</dbReference>
<reference evidence="7 8" key="1">
    <citation type="submission" date="2019-08" db="EMBL/GenBank/DDBJ databases">
        <title>Bradymonadales sp. TMQ4.</title>
        <authorList>
            <person name="Liang Q."/>
        </authorList>
    </citation>
    <scope>NUCLEOTIDE SEQUENCE [LARGE SCALE GENOMIC DNA]</scope>
    <source>
        <strain evidence="7 8">TMQ4</strain>
    </source>
</reference>
<dbReference type="InterPro" id="IPR001650">
    <property type="entry name" value="Helicase_C-like"/>
</dbReference>
<dbReference type="SMART" id="SM00487">
    <property type="entry name" value="DEXDc"/>
    <property type="match status" value="1"/>
</dbReference>
<dbReference type="InterPro" id="IPR006935">
    <property type="entry name" value="Helicase/UvrB_N"/>
</dbReference>
<dbReference type="SUPFAM" id="SSF52540">
    <property type="entry name" value="P-loop containing nucleoside triphosphate hydrolases"/>
    <property type="match status" value="1"/>
</dbReference>
<evidence type="ECO:0000259" key="6">
    <source>
        <dbReference type="PROSITE" id="PS51194"/>
    </source>
</evidence>
<dbReference type="PANTHER" id="PTHR11274">
    <property type="entry name" value="RAD25/XP-B DNA REPAIR HELICASE"/>
    <property type="match status" value="1"/>
</dbReference>
<dbReference type="InterPro" id="IPR014001">
    <property type="entry name" value="Helicase_ATP-bd"/>
</dbReference>